<dbReference type="InterPro" id="IPR007527">
    <property type="entry name" value="Znf_SWIM"/>
</dbReference>
<dbReference type="Proteomes" id="UP001595921">
    <property type="component" value="Unassembled WGS sequence"/>
</dbReference>
<feature type="region of interest" description="Disordered" evidence="2">
    <location>
        <begin position="1"/>
        <end position="40"/>
    </location>
</feature>
<organism evidence="4 5">
    <name type="scientific">Halobium salinum</name>
    <dbReference type="NCBI Taxonomy" id="1364940"/>
    <lineage>
        <taxon>Archaea</taxon>
        <taxon>Methanobacteriati</taxon>
        <taxon>Methanobacteriota</taxon>
        <taxon>Stenosarchaea group</taxon>
        <taxon>Halobacteria</taxon>
        <taxon>Halobacteriales</taxon>
        <taxon>Haloferacaceae</taxon>
        <taxon>Halobium</taxon>
    </lineage>
</organism>
<keyword evidence="1" id="KW-0479">Metal-binding</keyword>
<evidence type="ECO:0000256" key="2">
    <source>
        <dbReference type="SAM" id="MobiDB-lite"/>
    </source>
</evidence>
<protein>
    <submittedName>
        <fullName evidence="4">SWIM zinc finger family protein</fullName>
    </submittedName>
</protein>
<keyword evidence="1" id="KW-0863">Zinc-finger</keyword>
<dbReference type="RefSeq" id="WP_267621921.1">
    <property type="nucleotide sequence ID" value="NZ_JAODIW010000006.1"/>
</dbReference>
<name>A0ABD5P862_9EURY</name>
<dbReference type="PROSITE" id="PS50966">
    <property type="entry name" value="ZF_SWIM"/>
    <property type="match status" value="1"/>
</dbReference>
<feature type="domain" description="SWIM-type" evidence="3">
    <location>
        <begin position="76"/>
        <end position="108"/>
    </location>
</feature>
<gene>
    <name evidence="4" type="ORF">ACFO0N_03005</name>
</gene>
<reference evidence="4 5" key="1">
    <citation type="journal article" date="2019" name="Int. J. Syst. Evol. Microbiol.">
        <title>The Global Catalogue of Microorganisms (GCM) 10K type strain sequencing project: providing services to taxonomists for standard genome sequencing and annotation.</title>
        <authorList>
            <consortium name="The Broad Institute Genomics Platform"/>
            <consortium name="The Broad Institute Genome Sequencing Center for Infectious Disease"/>
            <person name="Wu L."/>
            <person name="Ma J."/>
        </authorList>
    </citation>
    <scope>NUCLEOTIDE SEQUENCE [LARGE SCALE GENOMIC DNA]</scope>
    <source>
        <strain evidence="4 5">CGMCC 1.12553</strain>
    </source>
</reference>
<evidence type="ECO:0000313" key="5">
    <source>
        <dbReference type="Proteomes" id="UP001595921"/>
    </source>
</evidence>
<dbReference type="GO" id="GO:0008270">
    <property type="term" value="F:zinc ion binding"/>
    <property type="evidence" value="ECO:0007669"/>
    <property type="project" value="UniProtKB-KW"/>
</dbReference>
<dbReference type="EMBL" id="JBHSDS010000003">
    <property type="protein sequence ID" value="MFC4356913.1"/>
    <property type="molecule type" value="Genomic_DNA"/>
</dbReference>
<evidence type="ECO:0000313" key="4">
    <source>
        <dbReference type="EMBL" id="MFC4356913.1"/>
    </source>
</evidence>
<dbReference type="AlphaFoldDB" id="A0ABD5P862"/>
<comment type="caution">
    <text evidence="4">The sequence shown here is derived from an EMBL/GenBank/DDBJ whole genome shotgun (WGS) entry which is preliminary data.</text>
</comment>
<sequence length="153" mass="17311">MSQHSTDGDHDSRDAHQHRGNGKPRDGDRTRDTPTLPSYLDDLLDERDCRALTETMFLDEAAPDLYRVRTASGGDYRVDRREPACTCPDFQYRETRCKHIRRVELETGDRDAAAVSRAVDRAVDRVDDRIAELAAHRAELRSLQAAAEAFGAR</sequence>
<keyword evidence="5" id="KW-1185">Reference proteome</keyword>
<accession>A0ABD5P862</accession>
<proteinExistence type="predicted"/>
<dbReference type="Pfam" id="PF04434">
    <property type="entry name" value="SWIM"/>
    <property type="match status" value="1"/>
</dbReference>
<feature type="compositionally biased region" description="Basic and acidic residues" evidence="2">
    <location>
        <begin position="1"/>
        <end position="32"/>
    </location>
</feature>
<evidence type="ECO:0000259" key="3">
    <source>
        <dbReference type="PROSITE" id="PS50966"/>
    </source>
</evidence>
<keyword evidence="1" id="KW-0862">Zinc</keyword>
<evidence type="ECO:0000256" key="1">
    <source>
        <dbReference type="PROSITE-ProRule" id="PRU00325"/>
    </source>
</evidence>